<evidence type="ECO:0000313" key="2">
    <source>
        <dbReference type="Proteomes" id="UP001244490"/>
    </source>
</evidence>
<dbReference type="EMBL" id="JAUUIA010001680">
    <property type="protein sequence ID" value="MDP0972100.1"/>
    <property type="molecule type" value="Genomic_DNA"/>
</dbReference>
<feature type="non-terminal residue" evidence="1">
    <location>
        <position position="1"/>
    </location>
</feature>
<feature type="non-terminal residue" evidence="1">
    <location>
        <position position="76"/>
    </location>
</feature>
<evidence type="ECO:0000313" key="1">
    <source>
        <dbReference type="EMBL" id="MDP0972100.1"/>
    </source>
</evidence>
<evidence type="ECO:0008006" key="3">
    <source>
        <dbReference type="Google" id="ProtNLM"/>
    </source>
</evidence>
<name>A0AAW8ASQ0_KLEPN</name>
<dbReference type="AlphaFoldDB" id="A0AAW8ASQ0"/>
<reference evidence="1" key="1">
    <citation type="submission" date="2023-07" db="EMBL/GenBank/DDBJ databases">
        <authorList>
            <person name="Peng Z."/>
        </authorList>
    </citation>
    <scope>NUCLEOTIDE SEQUENCE</scope>
    <source>
        <strain evidence="1">KP219</strain>
    </source>
</reference>
<comment type="caution">
    <text evidence="1">The sequence shown here is derived from an EMBL/GenBank/DDBJ whole genome shotgun (WGS) entry which is preliminary data.</text>
</comment>
<organism evidence="1 2">
    <name type="scientific">Klebsiella pneumoniae</name>
    <dbReference type="NCBI Taxonomy" id="573"/>
    <lineage>
        <taxon>Bacteria</taxon>
        <taxon>Pseudomonadati</taxon>
        <taxon>Pseudomonadota</taxon>
        <taxon>Gammaproteobacteria</taxon>
        <taxon>Enterobacterales</taxon>
        <taxon>Enterobacteriaceae</taxon>
        <taxon>Klebsiella/Raoultella group</taxon>
        <taxon>Klebsiella</taxon>
        <taxon>Klebsiella pneumoniae complex</taxon>
    </lineage>
</organism>
<dbReference type="Proteomes" id="UP001244490">
    <property type="component" value="Unassembled WGS sequence"/>
</dbReference>
<proteinExistence type="predicted"/>
<sequence length="76" mass="8745">RQLVELGLLTAESHPEWDRTSHWFFADKELKRFVECLLGWSTERPPALGIALTAILRFWRLAPLDLKALMDALRAG</sequence>
<gene>
    <name evidence="1" type="ORF">Q6294_34800</name>
</gene>
<accession>A0AAW8ASQ0</accession>
<protein>
    <recommendedName>
        <fullName evidence="3">Transcriptional regulator</fullName>
    </recommendedName>
</protein>
<dbReference type="RefSeq" id="WP_305203009.1">
    <property type="nucleotide sequence ID" value="NZ_JAUUIA010001680.1"/>
</dbReference>